<proteinExistence type="predicted"/>
<protein>
    <submittedName>
        <fullName evidence="1">Unannotated protein</fullName>
    </submittedName>
</protein>
<name>A0A6J6DDN3_9ZZZZ</name>
<dbReference type="EMBL" id="CAEZTH010000040">
    <property type="protein sequence ID" value="CAB4561404.1"/>
    <property type="molecule type" value="Genomic_DNA"/>
</dbReference>
<accession>A0A6J6DDN3</accession>
<reference evidence="1" key="1">
    <citation type="submission" date="2020-05" db="EMBL/GenBank/DDBJ databases">
        <authorList>
            <person name="Chiriac C."/>
            <person name="Salcher M."/>
            <person name="Ghai R."/>
            <person name="Kavagutti S V."/>
        </authorList>
    </citation>
    <scope>NUCLEOTIDE SEQUENCE</scope>
</reference>
<gene>
    <name evidence="1" type="ORF">UFOPK1639_00470</name>
</gene>
<evidence type="ECO:0000313" key="1">
    <source>
        <dbReference type="EMBL" id="CAB4561404.1"/>
    </source>
</evidence>
<organism evidence="1">
    <name type="scientific">freshwater metagenome</name>
    <dbReference type="NCBI Taxonomy" id="449393"/>
    <lineage>
        <taxon>unclassified sequences</taxon>
        <taxon>metagenomes</taxon>
        <taxon>ecological metagenomes</taxon>
    </lineage>
</organism>
<dbReference type="AlphaFoldDB" id="A0A6J6DDN3"/>
<sequence>MASDSRSSPDSAAKATITASDPALLVLSDTAATMSGLAVSEIWMFSPEADRLIFTSETRVGL</sequence>